<keyword evidence="2" id="KW-1185">Reference proteome</keyword>
<organism evidence="1 2">
    <name type="scientific">Diphasiastrum complanatum</name>
    <name type="common">Issler's clubmoss</name>
    <name type="synonym">Lycopodium complanatum</name>
    <dbReference type="NCBI Taxonomy" id="34168"/>
    <lineage>
        <taxon>Eukaryota</taxon>
        <taxon>Viridiplantae</taxon>
        <taxon>Streptophyta</taxon>
        <taxon>Embryophyta</taxon>
        <taxon>Tracheophyta</taxon>
        <taxon>Lycopodiopsida</taxon>
        <taxon>Lycopodiales</taxon>
        <taxon>Lycopodiaceae</taxon>
        <taxon>Lycopodioideae</taxon>
        <taxon>Diphasiastrum</taxon>
    </lineage>
</organism>
<dbReference type="Proteomes" id="UP001162992">
    <property type="component" value="Chromosome 7"/>
</dbReference>
<comment type="caution">
    <text evidence="1">The sequence shown here is derived from an EMBL/GenBank/DDBJ whole genome shotgun (WGS) entry which is preliminary data.</text>
</comment>
<proteinExistence type="predicted"/>
<evidence type="ECO:0000313" key="1">
    <source>
        <dbReference type="EMBL" id="KAJ7549549.1"/>
    </source>
</evidence>
<evidence type="ECO:0000313" key="2">
    <source>
        <dbReference type="Proteomes" id="UP001162992"/>
    </source>
</evidence>
<reference evidence="2" key="1">
    <citation type="journal article" date="2024" name="Proc. Natl. Acad. Sci. U.S.A.">
        <title>Extraordinary preservation of gene collinearity over three hundred million years revealed in homosporous lycophytes.</title>
        <authorList>
            <person name="Li C."/>
            <person name="Wickell D."/>
            <person name="Kuo L.Y."/>
            <person name="Chen X."/>
            <person name="Nie B."/>
            <person name="Liao X."/>
            <person name="Peng D."/>
            <person name="Ji J."/>
            <person name="Jenkins J."/>
            <person name="Williams M."/>
            <person name="Shu S."/>
            <person name="Plott C."/>
            <person name="Barry K."/>
            <person name="Rajasekar S."/>
            <person name="Grimwood J."/>
            <person name="Han X."/>
            <person name="Sun S."/>
            <person name="Hou Z."/>
            <person name="He W."/>
            <person name="Dai G."/>
            <person name="Sun C."/>
            <person name="Schmutz J."/>
            <person name="Leebens-Mack J.H."/>
            <person name="Li F.W."/>
            <person name="Wang L."/>
        </authorList>
    </citation>
    <scope>NUCLEOTIDE SEQUENCE [LARGE SCALE GENOMIC DNA]</scope>
    <source>
        <strain evidence="2">cv. PW_Plant_1</strain>
    </source>
</reference>
<protein>
    <submittedName>
        <fullName evidence="1">Uncharacterized protein</fullName>
    </submittedName>
</protein>
<dbReference type="EMBL" id="CM055098">
    <property type="protein sequence ID" value="KAJ7549549.1"/>
    <property type="molecule type" value="Genomic_DNA"/>
</dbReference>
<name>A0ACC2D5W8_DIPCM</name>
<sequence>MPKKKKSRKQPAVQAITSVEEWQAKLAQASANNMLVLVNFVASWCDPCKTMRSLYSQLSRKHGDIMFLIVDVDQLSDVAKEWDVSIMPTFIFIKDEEKIESLVGADREGLRDMVARHSMSL</sequence>
<gene>
    <name evidence="1" type="ORF">O6H91_07G058000</name>
</gene>
<accession>A0ACC2D5W8</accession>